<proteinExistence type="predicted"/>
<sequence>MEQLALKLHFSVKQTYRVIQQLYGKSFKEIVKDYKMERANELLKSTSLTLYQISDILGYNELDIFHVNLLQLQVLLLMNFACNMLEVSDNNMTFCSP</sequence>
<organism evidence="3 4">
    <name type="scientific">Paenibacillus yanchengensis</name>
    <dbReference type="NCBI Taxonomy" id="2035833"/>
    <lineage>
        <taxon>Bacteria</taxon>
        <taxon>Bacillati</taxon>
        <taxon>Bacillota</taxon>
        <taxon>Bacilli</taxon>
        <taxon>Bacillales</taxon>
        <taxon>Paenibacillaceae</taxon>
        <taxon>Paenibacillus</taxon>
    </lineage>
</organism>
<dbReference type="Gene3D" id="1.10.10.60">
    <property type="entry name" value="Homeodomain-like"/>
    <property type="match status" value="1"/>
</dbReference>
<protein>
    <submittedName>
        <fullName evidence="3">Helix-turn-helix domain-containing protein</fullName>
    </submittedName>
</protein>
<evidence type="ECO:0000256" key="1">
    <source>
        <dbReference type="ARBA" id="ARBA00023125"/>
    </source>
</evidence>
<dbReference type="SMART" id="SM00342">
    <property type="entry name" value="HTH_ARAC"/>
    <property type="match status" value="1"/>
</dbReference>
<dbReference type="PANTHER" id="PTHR43280">
    <property type="entry name" value="ARAC-FAMILY TRANSCRIPTIONAL REGULATOR"/>
    <property type="match status" value="1"/>
</dbReference>
<evidence type="ECO:0000313" key="3">
    <source>
        <dbReference type="EMBL" id="MFD2117271.1"/>
    </source>
</evidence>
<dbReference type="PANTHER" id="PTHR43280:SF2">
    <property type="entry name" value="HTH-TYPE TRANSCRIPTIONAL REGULATOR EXSA"/>
    <property type="match status" value="1"/>
</dbReference>
<evidence type="ECO:0000313" key="4">
    <source>
        <dbReference type="Proteomes" id="UP001597362"/>
    </source>
</evidence>
<comment type="caution">
    <text evidence="3">The sequence shown here is derived from an EMBL/GenBank/DDBJ whole genome shotgun (WGS) entry which is preliminary data.</text>
</comment>
<dbReference type="Pfam" id="PF12833">
    <property type="entry name" value="HTH_18"/>
    <property type="match status" value="1"/>
</dbReference>
<reference evidence="4" key="1">
    <citation type="journal article" date="2019" name="Int. J. Syst. Evol. Microbiol.">
        <title>The Global Catalogue of Microorganisms (GCM) 10K type strain sequencing project: providing services to taxonomists for standard genome sequencing and annotation.</title>
        <authorList>
            <consortium name="The Broad Institute Genomics Platform"/>
            <consortium name="The Broad Institute Genome Sequencing Center for Infectious Disease"/>
            <person name="Wu L."/>
            <person name="Ma J."/>
        </authorList>
    </citation>
    <scope>NUCLEOTIDE SEQUENCE [LARGE SCALE GENOMIC DNA]</scope>
    <source>
        <strain evidence="4">GH52</strain>
    </source>
</reference>
<dbReference type="PROSITE" id="PS01124">
    <property type="entry name" value="HTH_ARAC_FAMILY_2"/>
    <property type="match status" value="1"/>
</dbReference>
<gene>
    <name evidence="3" type="ORF">ACFSJH_16195</name>
</gene>
<dbReference type="InterPro" id="IPR018060">
    <property type="entry name" value="HTH_AraC"/>
</dbReference>
<evidence type="ECO:0000259" key="2">
    <source>
        <dbReference type="PROSITE" id="PS01124"/>
    </source>
</evidence>
<feature type="domain" description="HTH araC/xylS-type" evidence="2">
    <location>
        <begin position="1"/>
        <end position="65"/>
    </location>
</feature>
<accession>A0ABW4YNE3</accession>
<dbReference type="Proteomes" id="UP001597362">
    <property type="component" value="Unassembled WGS sequence"/>
</dbReference>
<dbReference type="RefSeq" id="WP_377774287.1">
    <property type="nucleotide sequence ID" value="NZ_JBHUHO010000038.1"/>
</dbReference>
<name>A0ABW4YNE3_9BACL</name>
<keyword evidence="4" id="KW-1185">Reference proteome</keyword>
<dbReference type="EMBL" id="JBHUHO010000038">
    <property type="protein sequence ID" value="MFD2117271.1"/>
    <property type="molecule type" value="Genomic_DNA"/>
</dbReference>
<keyword evidence="1" id="KW-0238">DNA-binding</keyword>